<protein>
    <submittedName>
        <fullName evidence="2 4">Uncharacterized protein</fullName>
    </submittedName>
</protein>
<evidence type="ECO:0000313" key="3">
    <source>
        <dbReference type="Proteomes" id="UP000271162"/>
    </source>
</evidence>
<reference evidence="2 3" key="2">
    <citation type="submission" date="2018-11" db="EMBL/GenBank/DDBJ databases">
        <authorList>
            <consortium name="Pathogen Informatics"/>
        </authorList>
    </citation>
    <scope>NUCLEOTIDE SEQUENCE [LARGE SCALE GENOMIC DNA]</scope>
</reference>
<sequence length="108" mass="12305">MDDEIHMEEAEKENSPSPLQLVHAIKELKARSRGNCTKEPEEAEEQINQGNDDDETPDWKSVRVQLEQLCGEFGKQTGKHRTIEGDVWCQDNQEGREAPGLEGEIQFL</sequence>
<accession>A0A0N4XZ62</accession>
<feature type="region of interest" description="Disordered" evidence="1">
    <location>
        <begin position="31"/>
        <end position="57"/>
    </location>
</feature>
<feature type="compositionally biased region" description="Basic and acidic residues" evidence="1">
    <location>
        <begin position="31"/>
        <end position="40"/>
    </location>
</feature>
<dbReference type="Proteomes" id="UP000271162">
    <property type="component" value="Unassembled WGS sequence"/>
</dbReference>
<evidence type="ECO:0000256" key="1">
    <source>
        <dbReference type="SAM" id="MobiDB-lite"/>
    </source>
</evidence>
<evidence type="ECO:0000313" key="4">
    <source>
        <dbReference type="WBParaSite" id="NBR_0000843401-mRNA-1"/>
    </source>
</evidence>
<gene>
    <name evidence="2" type="ORF">NBR_LOCUS8435</name>
</gene>
<dbReference type="WBParaSite" id="NBR_0000843401-mRNA-1">
    <property type="protein sequence ID" value="NBR_0000843401-mRNA-1"/>
    <property type="gene ID" value="NBR_0000843401"/>
</dbReference>
<organism evidence="4">
    <name type="scientific">Nippostrongylus brasiliensis</name>
    <name type="common">Rat hookworm</name>
    <dbReference type="NCBI Taxonomy" id="27835"/>
    <lineage>
        <taxon>Eukaryota</taxon>
        <taxon>Metazoa</taxon>
        <taxon>Ecdysozoa</taxon>
        <taxon>Nematoda</taxon>
        <taxon>Chromadorea</taxon>
        <taxon>Rhabditida</taxon>
        <taxon>Rhabditina</taxon>
        <taxon>Rhabditomorpha</taxon>
        <taxon>Strongyloidea</taxon>
        <taxon>Heligmosomidae</taxon>
        <taxon>Nippostrongylus</taxon>
    </lineage>
</organism>
<reference evidence="4" key="1">
    <citation type="submission" date="2017-02" db="UniProtKB">
        <authorList>
            <consortium name="WormBaseParasite"/>
        </authorList>
    </citation>
    <scope>IDENTIFICATION</scope>
</reference>
<feature type="compositionally biased region" description="Acidic residues" evidence="1">
    <location>
        <begin position="41"/>
        <end position="56"/>
    </location>
</feature>
<dbReference type="AlphaFoldDB" id="A0A0N4XZ62"/>
<proteinExistence type="predicted"/>
<dbReference type="EMBL" id="UYSL01020004">
    <property type="protein sequence ID" value="VDL72024.1"/>
    <property type="molecule type" value="Genomic_DNA"/>
</dbReference>
<keyword evidence="3" id="KW-1185">Reference proteome</keyword>
<name>A0A0N4XZ62_NIPBR</name>
<evidence type="ECO:0000313" key="2">
    <source>
        <dbReference type="EMBL" id="VDL72024.1"/>
    </source>
</evidence>